<dbReference type="Gene3D" id="2.40.100.10">
    <property type="entry name" value="Cyclophilin-like"/>
    <property type="match status" value="1"/>
</dbReference>
<keyword evidence="3" id="KW-0067">ATP-binding</keyword>
<evidence type="ECO:0000256" key="2">
    <source>
        <dbReference type="ARBA" id="ARBA00022801"/>
    </source>
</evidence>
<dbReference type="EMBL" id="JBEPME010000001">
    <property type="protein sequence ID" value="MET3655697.1"/>
    <property type="molecule type" value="Genomic_DNA"/>
</dbReference>
<dbReference type="RefSeq" id="WP_354312202.1">
    <property type="nucleotide sequence ID" value="NZ_JBEPME010000001.1"/>
</dbReference>
<keyword evidence="2" id="KW-0378">Hydrolase</keyword>
<dbReference type="InterPro" id="IPR010016">
    <property type="entry name" value="PxpB"/>
</dbReference>
<evidence type="ECO:0000256" key="3">
    <source>
        <dbReference type="ARBA" id="ARBA00022840"/>
    </source>
</evidence>
<comment type="caution">
    <text evidence="5">The sequence shown here is derived from an EMBL/GenBank/DDBJ whole genome shotgun (WGS) entry which is preliminary data.</text>
</comment>
<protein>
    <submittedName>
        <fullName evidence="5">Inhibitor of KinA</fullName>
    </submittedName>
</protein>
<keyword evidence="6" id="KW-1185">Reference proteome</keyword>
<evidence type="ECO:0000256" key="1">
    <source>
        <dbReference type="ARBA" id="ARBA00022741"/>
    </source>
</evidence>
<dbReference type="PANTHER" id="PTHR34698">
    <property type="entry name" value="5-OXOPROLINASE SUBUNIT B"/>
    <property type="match status" value="1"/>
</dbReference>
<sequence>MNPNKQIIPRAMVMNEQTIRFDFGPETSREIYHTIQQFCQVVESDRNHLLEEVVPSNKTVTVFFRKELVNPSVIIEQLLKKWVNRTDSILSVNTRTIEIPVCYDTMFSEDIPRICNHTGLTREEVIAIHTGTSYKVYMIGFLPGFPYLGELPEVLHVPRLKKPRLSVPKGTVGIGGTQTGIYPIESPGGWNIIGRTPLDLYCLKRIEPFLIRAGDQLKFRSISLETFNEMKEELAREPEMIMQFVKEGL</sequence>
<dbReference type="InterPro" id="IPR029000">
    <property type="entry name" value="Cyclophilin-like_dom_sf"/>
</dbReference>
<gene>
    <name evidence="5" type="ORF">ABIC55_000781</name>
</gene>
<evidence type="ECO:0000259" key="4">
    <source>
        <dbReference type="SMART" id="SM00796"/>
    </source>
</evidence>
<dbReference type="Pfam" id="PF02682">
    <property type="entry name" value="CT_C_D"/>
    <property type="match status" value="1"/>
</dbReference>
<evidence type="ECO:0000313" key="6">
    <source>
        <dbReference type="Proteomes" id="UP001549104"/>
    </source>
</evidence>
<dbReference type="SUPFAM" id="SSF50891">
    <property type="entry name" value="Cyclophilin-like"/>
    <property type="match status" value="1"/>
</dbReference>
<keyword evidence="1" id="KW-0547">Nucleotide-binding</keyword>
<dbReference type="Proteomes" id="UP001549104">
    <property type="component" value="Unassembled WGS sequence"/>
</dbReference>
<reference evidence="5 6" key="1">
    <citation type="submission" date="2024-06" db="EMBL/GenBank/DDBJ databases">
        <title>Sorghum-associated microbial communities from plants grown in Nebraska, USA.</title>
        <authorList>
            <person name="Schachtman D."/>
        </authorList>
    </citation>
    <scope>NUCLEOTIDE SEQUENCE [LARGE SCALE GENOMIC DNA]</scope>
    <source>
        <strain evidence="5 6">1288</strain>
    </source>
</reference>
<proteinExistence type="predicted"/>
<accession>A0ABV2K4H1</accession>
<dbReference type="SUPFAM" id="SSF160467">
    <property type="entry name" value="PH0987 N-terminal domain-like"/>
    <property type="match status" value="1"/>
</dbReference>
<dbReference type="NCBIfam" id="TIGR00370">
    <property type="entry name" value="5-oxoprolinase subunit PxpB"/>
    <property type="match status" value="1"/>
</dbReference>
<dbReference type="Gene3D" id="3.30.1360.40">
    <property type="match status" value="1"/>
</dbReference>
<feature type="domain" description="Carboxyltransferase" evidence="4">
    <location>
        <begin position="9"/>
        <end position="211"/>
    </location>
</feature>
<dbReference type="SMART" id="SM00796">
    <property type="entry name" value="AHS1"/>
    <property type="match status" value="1"/>
</dbReference>
<evidence type="ECO:0000313" key="5">
    <source>
        <dbReference type="EMBL" id="MET3655697.1"/>
    </source>
</evidence>
<dbReference type="PANTHER" id="PTHR34698:SF2">
    <property type="entry name" value="5-OXOPROLINASE SUBUNIT B"/>
    <property type="match status" value="1"/>
</dbReference>
<name>A0ABV2K4H1_SPOPS</name>
<dbReference type="InterPro" id="IPR003833">
    <property type="entry name" value="CT_C_D"/>
</dbReference>
<organism evidence="5 6">
    <name type="scientific">Sporosarcina psychrophila</name>
    <name type="common">Bacillus psychrophilus</name>
    <dbReference type="NCBI Taxonomy" id="1476"/>
    <lineage>
        <taxon>Bacteria</taxon>
        <taxon>Bacillati</taxon>
        <taxon>Bacillota</taxon>
        <taxon>Bacilli</taxon>
        <taxon>Bacillales</taxon>
        <taxon>Caryophanaceae</taxon>
        <taxon>Sporosarcina</taxon>
    </lineage>
</organism>